<gene>
    <name evidence="2" type="ORF">g.58557</name>
</gene>
<feature type="non-terminal residue" evidence="2">
    <location>
        <position position="106"/>
    </location>
</feature>
<accession>A0A1B6I3S0</accession>
<keyword evidence="1" id="KW-0175">Coiled coil</keyword>
<protein>
    <submittedName>
        <fullName evidence="2">Uncharacterized protein</fullName>
    </submittedName>
</protein>
<name>A0A1B6I3S0_9HEMI</name>
<evidence type="ECO:0000313" key="2">
    <source>
        <dbReference type="EMBL" id="JAS81535.1"/>
    </source>
</evidence>
<reference evidence="2" key="1">
    <citation type="submission" date="2015-11" db="EMBL/GenBank/DDBJ databases">
        <title>De novo transcriptome assembly of four potential Pierce s Disease insect vectors from Arizona vineyards.</title>
        <authorList>
            <person name="Tassone E.E."/>
        </authorList>
    </citation>
    <scope>NUCLEOTIDE SEQUENCE</scope>
</reference>
<evidence type="ECO:0000256" key="1">
    <source>
        <dbReference type="SAM" id="Coils"/>
    </source>
</evidence>
<sequence>SLKCQIAILENKVASSEAMIEEMKEEERKHLKNIENLLGKLEDTQEQLSKVTQEKLQIQHIFEEHDQKQELLILDYSNKITHLMQTISGLDTKLKNMKHINQTECR</sequence>
<feature type="non-terminal residue" evidence="2">
    <location>
        <position position="1"/>
    </location>
</feature>
<proteinExistence type="predicted"/>
<dbReference type="EMBL" id="GECU01026171">
    <property type="protein sequence ID" value="JAS81535.1"/>
    <property type="molecule type" value="Transcribed_RNA"/>
</dbReference>
<dbReference type="AlphaFoldDB" id="A0A1B6I3S0"/>
<organism evidence="2">
    <name type="scientific">Homalodisca liturata</name>
    <dbReference type="NCBI Taxonomy" id="320908"/>
    <lineage>
        <taxon>Eukaryota</taxon>
        <taxon>Metazoa</taxon>
        <taxon>Ecdysozoa</taxon>
        <taxon>Arthropoda</taxon>
        <taxon>Hexapoda</taxon>
        <taxon>Insecta</taxon>
        <taxon>Pterygota</taxon>
        <taxon>Neoptera</taxon>
        <taxon>Paraneoptera</taxon>
        <taxon>Hemiptera</taxon>
        <taxon>Auchenorrhyncha</taxon>
        <taxon>Membracoidea</taxon>
        <taxon>Cicadellidae</taxon>
        <taxon>Cicadellinae</taxon>
        <taxon>Proconiini</taxon>
        <taxon>Homalodisca</taxon>
    </lineage>
</organism>
<feature type="coiled-coil region" evidence="1">
    <location>
        <begin position="6"/>
        <end position="54"/>
    </location>
</feature>